<dbReference type="PANTHER" id="PTHR46268:SF6">
    <property type="entry name" value="UNIVERSAL STRESS PROTEIN UP12"/>
    <property type="match status" value="1"/>
</dbReference>
<dbReference type="CDD" id="cd00293">
    <property type="entry name" value="USP-like"/>
    <property type="match status" value="1"/>
</dbReference>
<sequence length="156" mass="17230">MPHTILWPTELSASSLKAIPHINSLAEKYESQVLALYVAPDLCSLFPAYGNYPSPELIEKFQGWELERAKKDLRQICADKLGSCPNVSVRILRGDPVQQILKAAENEDVDMIVMTSRGHSFDQVGRPGSEFGKVAREVAKRSPVPVTLVNPEAEAD</sequence>
<dbReference type="InterPro" id="IPR006016">
    <property type="entry name" value="UspA"/>
</dbReference>
<dbReference type="EMBL" id="CP001734">
    <property type="protein sequence ID" value="ACV68434.1"/>
    <property type="molecule type" value="Genomic_DNA"/>
</dbReference>
<evidence type="ECO:0000313" key="3">
    <source>
        <dbReference type="EMBL" id="ACV68434.1"/>
    </source>
</evidence>
<keyword evidence="4" id="KW-1185">Reference proteome</keyword>
<dbReference type="KEGG" id="drt:Dret_1146"/>
<organism evidence="3 4">
    <name type="scientific">Desulfohalobium retbaense (strain ATCC 49708 / DSM 5692 / JCM 16813 / HR100)</name>
    <dbReference type="NCBI Taxonomy" id="485915"/>
    <lineage>
        <taxon>Bacteria</taxon>
        <taxon>Pseudomonadati</taxon>
        <taxon>Thermodesulfobacteriota</taxon>
        <taxon>Desulfovibrionia</taxon>
        <taxon>Desulfovibrionales</taxon>
        <taxon>Desulfohalobiaceae</taxon>
        <taxon>Desulfohalobium</taxon>
    </lineage>
</organism>
<reference evidence="4" key="1">
    <citation type="submission" date="2009-09" db="EMBL/GenBank/DDBJ databases">
        <title>The complete chromosome of Desulfohalobium retbaense DSM 5692.</title>
        <authorList>
            <consortium name="US DOE Joint Genome Institute (JGI-PGF)"/>
            <person name="Lucas S."/>
            <person name="Copeland A."/>
            <person name="Lapidus A."/>
            <person name="Glavina del Rio T."/>
            <person name="Dalin E."/>
            <person name="Tice H."/>
            <person name="Bruce D."/>
            <person name="Goodwin L."/>
            <person name="Pitluck S."/>
            <person name="Kyrpides N."/>
            <person name="Mavromatis K."/>
            <person name="Ivanova N."/>
            <person name="Mikhailova N."/>
            <person name="Munk A.C."/>
            <person name="Brettin T."/>
            <person name="Detter J.C."/>
            <person name="Han C."/>
            <person name="Tapia R."/>
            <person name="Larimer F."/>
            <person name="Land M."/>
            <person name="Hauser L."/>
            <person name="Markowitz V."/>
            <person name="Cheng J.-F."/>
            <person name="Hugenholtz P."/>
            <person name="Woyke T."/>
            <person name="Wu D."/>
            <person name="Spring S."/>
            <person name="Klenk H.-P."/>
            <person name="Eisen J.A."/>
        </authorList>
    </citation>
    <scope>NUCLEOTIDE SEQUENCE [LARGE SCALE GENOMIC DNA]</scope>
    <source>
        <strain evidence="4">DSM 5692</strain>
    </source>
</reference>
<evidence type="ECO:0000256" key="1">
    <source>
        <dbReference type="ARBA" id="ARBA00008791"/>
    </source>
</evidence>
<dbReference type="Pfam" id="PF00582">
    <property type="entry name" value="Usp"/>
    <property type="match status" value="1"/>
</dbReference>
<dbReference type="AlphaFoldDB" id="C8X1L2"/>
<dbReference type="RefSeq" id="WP_015751585.1">
    <property type="nucleotide sequence ID" value="NC_013223.1"/>
</dbReference>
<proteinExistence type="inferred from homology"/>
<name>C8X1L2_DESRD</name>
<dbReference type="PANTHER" id="PTHR46268">
    <property type="entry name" value="STRESS RESPONSE PROTEIN NHAX"/>
    <property type="match status" value="1"/>
</dbReference>
<evidence type="ECO:0000313" key="4">
    <source>
        <dbReference type="Proteomes" id="UP000001052"/>
    </source>
</evidence>
<dbReference type="Proteomes" id="UP000001052">
    <property type="component" value="Chromosome"/>
</dbReference>
<dbReference type="HOGENOM" id="CLU_049301_11_2_7"/>
<dbReference type="eggNOG" id="COG0589">
    <property type="taxonomic scope" value="Bacteria"/>
</dbReference>
<dbReference type="InterPro" id="IPR014729">
    <property type="entry name" value="Rossmann-like_a/b/a_fold"/>
</dbReference>
<protein>
    <submittedName>
        <fullName evidence="3">UspA domain protein</fullName>
    </submittedName>
</protein>
<accession>C8X1L2</accession>
<gene>
    <name evidence="3" type="ordered locus">Dret_1146</name>
</gene>
<comment type="similarity">
    <text evidence="1">Belongs to the universal stress protein A family.</text>
</comment>
<evidence type="ECO:0000259" key="2">
    <source>
        <dbReference type="Pfam" id="PF00582"/>
    </source>
</evidence>
<reference evidence="3 4" key="2">
    <citation type="journal article" date="2010" name="Stand. Genomic Sci.">
        <title>Complete genome sequence of Desulfohalobium retbaense type strain (HR(100)).</title>
        <authorList>
            <person name="Spring S."/>
            <person name="Nolan M."/>
            <person name="Lapidus A."/>
            <person name="Glavina Del Rio T."/>
            <person name="Copeland A."/>
            <person name="Tice H."/>
            <person name="Cheng J.F."/>
            <person name="Lucas S."/>
            <person name="Land M."/>
            <person name="Chen F."/>
            <person name="Bruce D."/>
            <person name="Goodwin L."/>
            <person name="Pitluck S."/>
            <person name="Ivanova N."/>
            <person name="Mavromatis K."/>
            <person name="Mikhailova N."/>
            <person name="Pati A."/>
            <person name="Chen A."/>
            <person name="Palaniappan K."/>
            <person name="Hauser L."/>
            <person name="Chang Y.J."/>
            <person name="Jeffries C.D."/>
            <person name="Munk C."/>
            <person name="Kiss H."/>
            <person name="Chain P."/>
            <person name="Han C."/>
            <person name="Brettin T."/>
            <person name="Detter J.C."/>
            <person name="Schuler E."/>
            <person name="Goker M."/>
            <person name="Rohde M."/>
            <person name="Bristow J."/>
            <person name="Eisen J.A."/>
            <person name="Markowitz V."/>
            <person name="Hugenholtz P."/>
            <person name="Kyrpides N.C."/>
            <person name="Klenk H.P."/>
        </authorList>
    </citation>
    <scope>NUCLEOTIDE SEQUENCE [LARGE SCALE GENOMIC DNA]</scope>
    <source>
        <strain evidence="3 4">DSM 5692</strain>
    </source>
</reference>
<feature type="domain" description="UspA" evidence="2">
    <location>
        <begin position="2"/>
        <end position="149"/>
    </location>
</feature>
<dbReference type="Gene3D" id="3.40.50.620">
    <property type="entry name" value="HUPs"/>
    <property type="match status" value="1"/>
</dbReference>
<dbReference type="SUPFAM" id="SSF52402">
    <property type="entry name" value="Adenine nucleotide alpha hydrolases-like"/>
    <property type="match status" value="1"/>
</dbReference>
<dbReference type="STRING" id="485915.Dret_1146"/>